<dbReference type="GO" id="GO:0005524">
    <property type="term" value="F:ATP binding"/>
    <property type="evidence" value="ECO:0007669"/>
    <property type="project" value="InterPro"/>
</dbReference>
<dbReference type="InterPro" id="IPR014001">
    <property type="entry name" value="Helicase_ATP-bd"/>
</dbReference>
<keyword evidence="2" id="KW-0347">Helicase</keyword>
<keyword evidence="2" id="KW-0067">ATP-binding</keyword>
<dbReference type="Proteomes" id="UP000596092">
    <property type="component" value="Chromosome"/>
</dbReference>
<dbReference type="InterPro" id="IPR000330">
    <property type="entry name" value="SNF2_N"/>
</dbReference>
<reference evidence="2 3" key="1">
    <citation type="submission" date="2020-05" db="EMBL/GenBank/DDBJ databases">
        <title>Complete genome of Desulfobulbus oligotrophicus.</title>
        <authorList>
            <person name="Podar M."/>
        </authorList>
    </citation>
    <scope>NUCLEOTIDE SEQUENCE [LARGE SCALE GENOMIC DNA]</scope>
    <source>
        <strain evidence="2 3">Prop6</strain>
    </source>
</reference>
<protein>
    <submittedName>
        <fullName evidence="2">DEAD/DEAH box helicase</fullName>
    </submittedName>
</protein>
<dbReference type="SMART" id="SM00487">
    <property type="entry name" value="DEXDc"/>
    <property type="match status" value="1"/>
</dbReference>
<dbReference type="Pfam" id="PF00271">
    <property type="entry name" value="Helicase_C"/>
    <property type="match status" value="1"/>
</dbReference>
<dbReference type="InterPro" id="IPR001650">
    <property type="entry name" value="Helicase_C-like"/>
</dbReference>
<dbReference type="PANTHER" id="PTHR45629:SF7">
    <property type="entry name" value="DNA EXCISION REPAIR PROTEIN ERCC-6-RELATED"/>
    <property type="match status" value="1"/>
</dbReference>
<dbReference type="EMBL" id="CP054140">
    <property type="protein sequence ID" value="QQG64633.1"/>
    <property type="molecule type" value="Genomic_DNA"/>
</dbReference>
<dbReference type="Pfam" id="PF00176">
    <property type="entry name" value="SNF2-rel_dom"/>
    <property type="match status" value="1"/>
</dbReference>
<dbReference type="AlphaFoldDB" id="A0A7T5VB49"/>
<evidence type="ECO:0000259" key="1">
    <source>
        <dbReference type="PROSITE" id="PS51192"/>
    </source>
</evidence>
<dbReference type="InterPro" id="IPR050496">
    <property type="entry name" value="SNF2_RAD54_helicase_repair"/>
</dbReference>
<keyword evidence="2" id="KW-0547">Nucleotide-binding</keyword>
<proteinExistence type="predicted"/>
<dbReference type="InterPro" id="IPR027417">
    <property type="entry name" value="P-loop_NTPase"/>
</dbReference>
<gene>
    <name evidence="2" type="ORF">HP555_01530</name>
</gene>
<dbReference type="InterPro" id="IPR038718">
    <property type="entry name" value="SNF2-like_sf"/>
</dbReference>
<dbReference type="SUPFAM" id="SSF52540">
    <property type="entry name" value="P-loop containing nucleoside triphosphate hydrolases"/>
    <property type="match status" value="2"/>
</dbReference>
<dbReference type="KEGG" id="dog:HP555_01530"/>
<sequence>MDIPLSDFLDQWGEVLKSQVITTMHPVYQPKAEDQWDAQAREQLGQLKRTPFEAQIRCGILPIARTLYKEDRKGAFLVGEMGAGKTIMSLAVAALDPKPAKRILIQCPGHLVRKWIREAEATLAGCTCINLNGRDMTLLLDHKQKPAQPRGTEIWVLGKERAKLHYQRKPGLMVRQGATCCPDCGAQVFMHLSDPAPVCEHCQARMWSADGERNRRYAKAEFIKRYLPKGFFDLVILDEVHELKGGGTAQGQAMSCLIARSRKVLALTGTLMGGFARDLFYLLWRMFPRQMVQAGFEYGRTLGFAERYGVVERTYKADDLGPDWNQASIGRKTGKARIKEAPGISPLLLPDLLLERSAFVRLNDVSQALPDYEEIIVTTPMDDALQTHYFELSNTLVAATRKALACGDMRLLGKMLQSLLAYPDGCRFGERVYLERGGVEELIASAPALEINLLAKEKRLLEILTTERKQGRKVAVFLEHTGTRDLVPTLVDKLHHHGFVPLVLRGQAVKPEQREDWLKENLATGQYDCLLCNPNLVKTGLDLLDFPTIVFFQCGYSVFTLRQASRRSWRIGQNLPVRVFYLAYAETMQDKALSLMAQKMETSLAVEGELSGQGLAALSESENSMFYELAKALTGRQPVEDVNTAWSRYRQRELASVLDLDEPESVTATEETRVTTTTTISSPDGQTAMVRHELVIRGRVYLRGNTAVAYVDGNRFRMQAGVIYWQDRRIGSYDRQGHGEINRKPIRLYKPPHLGHFVLAEVRQAA</sequence>
<dbReference type="PROSITE" id="PS51192">
    <property type="entry name" value="HELICASE_ATP_BIND_1"/>
    <property type="match status" value="1"/>
</dbReference>
<dbReference type="GO" id="GO:0004386">
    <property type="term" value="F:helicase activity"/>
    <property type="evidence" value="ECO:0007669"/>
    <property type="project" value="UniProtKB-KW"/>
</dbReference>
<dbReference type="RefSeq" id="WP_199263464.1">
    <property type="nucleotide sequence ID" value="NZ_CP054140.1"/>
</dbReference>
<dbReference type="Gene3D" id="3.40.50.10810">
    <property type="entry name" value="Tandem AAA-ATPase domain"/>
    <property type="match status" value="2"/>
</dbReference>
<keyword evidence="2" id="KW-0378">Hydrolase</keyword>
<organism evidence="2 3">
    <name type="scientific">Desulfobulbus oligotrophicus</name>
    <dbReference type="NCBI Taxonomy" id="1909699"/>
    <lineage>
        <taxon>Bacteria</taxon>
        <taxon>Pseudomonadati</taxon>
        <taxon>Thermodesulfobacteriota</taxon>
        <taxon>Desulfobulbia</taxon>
        <taxon>Desulfobulbales</taxon>
        <taxon>Desulfobulbaceae</taxon>
        <taxon>Desulfobulbus</taxon>
    </lineage>
</organism>
<accession>A0A7T5VB49</accession>
<name>A0A7T5VB49_9BACT</name>
<evidence type="ECO:0000313" key="3">
    <source>
        <dbReference type="Proteomes" id="UP000596092"/>
    </source>
</evidence>
<dbReference type="Gene3D" id="3.40.50.300">
    <property type="entry name" value="P-loop containing nucleotide triphosphate hydrolases"/>
    <property type="match status" value="1"/>
</dbReference>
<feature type="domain" description="Helicase ATP-binding" evidence="1">
    <location>
        <begin position="66"/>
        <end position="289"/>
    </location>
</feature>
<evidence type="ECO:0000313" key="2">
    <source>
        <dbReference type="EMBL" id="QQG64633.1"/>
    </source>
</evidence>
<keyword evidence="3" id="KW-1185">Reference proteome</keyword>
<dbReference type="PANTHER" id="PTHR45629">
    <property type="entry name" value="SNF2/RAD54 FAMILY MEMBER"/>
    <property type="match status" value="1"/>
</dbReference>